<dbReference type="STRING" id="1720063.SAMN05216217_103217"/>
<dbReference type="InterPro" id="IPR019734">
    <property type="entry name" value="TPR_rpt"/>
</dbReference>
<accession>A0A1I4Q0D5</accession>
<gene>
    <name evidence="2" type="primary">lapB</name>
    <name evidence="5" type="ORF">SAMN05216217_103217</name>
</gene>
<name>A0A1I4Q0D5_9GAMM</name>
<keyword evidence="6" id="KW-1185">Reference proteome</keyword>
<dbReference type="GO" id="GO:0009898">
    <property type="term" value="C:cytoplasmic side of plasma membrane"/>
    <property type="evidence" value="ECO:0007669"/>
    <property type="project" value="UniProtKB-UniRule"/>
</dbReference>
<dbReference type="SUPFAM" id="SSF48452">
    <property type="entry name" value="TPR-like"/>
    <property type="match status" value="1"/>
</dbReference>
<feature type="binding site" evidence="2">
    <location>
        <position position="358"/>
    </location>
    <ligand>
        <name>Fe cation</name>
        <dbReference type="ChEBI" id="CHEBI:24875"/>
    </ligand>
</feature>
<dbReference type="GO" id="GO:0005506">
    <property type="term" value="F:iron ion binding"/>
    <property type="evidence" value="ECO:0007669"/>
    <property type="project" value="UniProtKB-UniRule"/>
</dbReference>
<keyword evidence="1 2" id="KW-0479">Metal-binding</keyword>
<dbReference type="InterPro" id="IPR041166">
    <property type="entry name" value="Rubredoxin_2"/>
</dbReference>
<dbReference type="GO" id="GO:0008653">
    <property type="term" value="P:lipopolysaccharide metabolic process"/>
    <property type="evidence" value="ECO:0007669"/>
    <property type="project" value="InterPro"/>
</dbReference>
<evidence type="ECO:0000256" key="1">
    <source>
        <dbReference type="ARBA" id="ARBA00022723"/>
    </source>
</evidence>
<sequence>MQDLWFAGLFVLALAIGWFLGRRQAVRIGVMPGPHGSALDRQYFIGLNHLLDEQPDEALEAFVRALEINPETVETHIAIGKLFRQRGDVQRAIRIHQNLLARPALPTTQSDRVQLELARNYLAVGLDPRAGQLLDQLIAGSSVKAEALADRVRLSERERDWQQAVEYGTLLYRERPQFAVTLSHYYCELAEKLLRAGSVRSARSRLRMAMKKDPRSLRAMLMLAELEHEQGRPAQARRWLLRLACEDMALIPQSLPLIHRMAAVGQLDVLEYLDKIHRTQAPSTDTLLLQAETVRQRDGSLAAEQLMLRQLQRIPSLQGLLYLVDLRLERQKGNGPEQLLELRQIIRSLYAVRMNYRCDGCGFSAKAMHWQCPACHAWSTMRRLDQAEPAAAQTAH</sequence>
<feature type="repeat" description="TPR" evidence="3">
    <location>
        <begin position="39"/>
        <end position="72"/>
    </location>
</feature>
<organism evidence="5 6">
    <name type="scientific">Halopseudomonas yangmingensis</name>
    <dbReference type="NCBI Taxonomy" id="1720063"/>
    <lineage>
        <taxon>Bacteria</taxon>
        <taxon>Pseudomonadati</taxon>
        <taxon>Pseudomonadota</taxon>
        <taxon>Gammaproteobacteria</taxon>
        <taxon>Pseudomonadales</taxon>
        <taxon>Pseudomonadaceae</taxon>
        <taxon>Halopseudomonas</taxon>
    </lineage>
</organism>
<dbReference type="Proteomes" id="UP000243629">
    <property type="component" value="Unassembled WGS sequence"/>
</dbReference>
<dbReference type="Pfam" id="PF13432">
    <property type="entry name" value="TPR_16"/>
    <property type="match status" value="1"/>
</dbReference>
<keyword evidence="2" id="KW-0472">Membrane</keyword>
<dbReference type="RefSeq" id="WP_093473616.1">
    <property type="nucleotide sequence ID" value="NZ_FOUI01000003.1"/>
</dbReference>
<keyword evidence="2" id="KW-1003">Cell membrane</keyword>
<keyword evidence="2" id="KW-1133">Transmembrane helix</keyword>
<feature type="topological domain" description="Cytoplasmic" evidence="2">
    <location>
        <begin position="23"/>
        <end position="396"/>
    </location>
</feature>
<reference evidence="6" key="1">
    <citation type="submission" date="2016-10" db="EMBL/GenBank/DDBJ databases">
        <authorList>
            <person name="Varghese N."/>
            <person name="Submissions S."/>
        </authorList>
    </citation>
    <scope>NUCLEOTIDE SEQUENCE [LARGE SCALE GENOMIC DNA]</scope>
    <source>
        <strain evidence="6">DSM 24213</strain>
    </source>
</reference>
<dbReference type="Pfam" id="PF13176">
    <property type="entry name" value="TPR_7"/>
    <property type="match status" value="1"/>
</dbReference>
<feature type="binding site" evidence="2">
    <location>
        <position position="361"/>
    </location>
    <ligand>
        <name>Fe cation</name>
        <dbReference type="ChEBI" id="CHEBI:24875"/>
    </ligand>
</feature>
<feature type="binding site" evidence="2">
    <location>
        <position position="372"/>
    </location>
    <ligand>
        <name>Fe cation</name>
        <dbReference type="ChEBI" id="CHEBI:24875"/>
    </ligand>
</feature>
<dbReference type="OrthoDB" id="507476at2"/>
<protein>
    <recommendedName>
        <fullName evidence="2">Lipopolysaccharide assembly protein B</fullName>
    </recommendedName>
</protein>
<evidence type="ECO:0000313" key="5">
    <source>
        <dbReference type="EMBL" id="SFM33517.1"/>
    </source>
</evidence>
<feature type="binding site" evidence="2">
    <location>
        <position position="375"/>
    </location>
    <ligand>
        <name>Fe cation</name>
        <dbReference type="ChEBI" id="CHEBI:24875"/>
    </ligand>
</feature>
<dbReference type="Pfam" id="PF18073">
    <property type="entry name" value="Zn_ribbon_LapB"/>
    <property type="match status" value="1"/>
</dbReference>
<dbReference type="Gene3D" id="1.25.40.10">
    <property type="entry name" value="Tetratricopeptide repeat domain"/>
    <property type="match status" value="1"/>
</dbReference>
<keyword evidence="2" id="KW-0677">Repeat</keyword>
<comment type="subcellular location">
    <subcellularLocation>
        <location evidence="2">Cell inner membrane</location>
        <topology evidence="2">Single-pass membrane protein</topology>
        <orientation evidence="2">Cytoplasmic side</orientation>
    </subcellularLocation>
</comment>
<keyword evidence="2" id="KW-0997">Cell inner membrane</keyword>
<dbReference type="SMART" id="SM00028">
    <property type="entry name" value="TPR"/>
    <property type="match status" value="3"/>
</dbReference>
<feature type="domain" description="LapB rubredoxin metal binding" evidence="4">
    <location>
        <begin position="356"/>
        <end position="382"/>
    </location>
</feature>
<dbReference type="GO" id="GO:0046890">
    <property type="term" value="P:regulation of lipid biosynthetic process"/>
    <property type="evidence" value="ECO:0007669"/>
    <property type="project" value="UniProtKB-UniRule"/>
</dbReference>
<dbReference type="HAMAP" id="MF_00994">
    <property type="entry name" value="LPS_assembly_LapB"/>
    <property type="match status" value="1"/>
</dbReference>
<dbReference type="EMBL" id="FOUI01000003">
    <property type="protein sequence ID" value="SFM33517.1"/>
    <property type="molecule type" value="Genomic_DNA"/>
</dbReference>
<keyword evidence="2" id="KW-0408">Iron</keyword>
<evidence type="ECO:0000256" key="3">
    <source>
        <dbReference type="PROSITE-ProRule" id="PRU00339"/>
    </source>
</evidence>
<keyword evidence="2" id="KW-0812">Transmembrane</keyword>
<proteinExistence type="inferred from homology"/>
<comment type="similarity">
    <text evidence="2">Belongs to the LapB family.</text>
</comment>
<dbReference type="PROSITE" id="PS50005">
    <property type="entry name" value="TPR"/>
    <property type="match status" value="1"/>
</dbReference>
<evidence type="ECO:0000256" key="2">
    <source>
        <dbReference type="HAMAP-Rule" id="MF_00994"/>
    </source>
</evidence>
<dbReference type="InterPro" id="IPR011990">
    <property type="entry name" value="TPR-like_helical_dom_sf"/>
</dbReference>
<comment type="function">
    <text evidence="2">Modulates cellular lipopolysaccharide (LPS) levels by regulating LpxC, which is involved in lipid A biosynthesis. May act by modulating the proteolytic activity of FtsH towards LpxC. May also coordinate assembly of proteins involved in LPS synthesis at the plasma membrane.</text>
</comment>
<keyword evidence="2 3" id="KW-0802">TPR repeat</keyword>
<evidence type="ECO:0000313" key="6">
    <source>
        <dbReference type="Proteomes" id="UP000243629"/>
    </source>
</evidence>
<dbReference type="InterPro" id="IPR030865">
    <property type="entry name" value="LapB"/>
</dbReference>
<dbReference type="AlphaFoldDB" id="A0A1I4Q0D5"/>
<evidence type="ECO:0000259" key="4">
    <source>
        <dbReference type="Pfam" id="PF18073"/>
    </source>
</evidence>